<gene>
    <name evidence="2" type="ORF">NRB56_54560</name>
</gene>
<accession>A0A7K0DX21</accession>
<dbReference type="AlphaFoldDB" id="A0A7K0DX21"/>
<dbReference type="EMBL" id="WEGI01000012">
    <property type="protein sequence ID" value="MQY29862.1"/>
    <property type="molecule type" value="Genomic_DNA"/>
</dbReference>
<keyword evidence="3" id="KW-1185">Reference proteome</keyword>
<evidence type="ECO:0000256" key="1">
    <source>
        <dbReference type="SAM" id="MobiDB-lite"/>
    </source>
</evidence>
<sequence length="98" mass="10887">MPQAVLYARATGNLVAHPEPFGQNVFECPIELGRPLRRHTTDCRRLEQGMRGDRAGWDAPGTPSPRPDTSQHHPQYRETVPAFTFESPDRAGPGGRPN</sequence>
<dbReference type="Proteomes" id="UP000431401">
    <property type="component" value="Unassembled WGS sequence"/>
</dbReference>
<reference evidence="2 3" key="1">
    <citation type="submission" date="2019-10" db="EMBL/GenBank/DDBJ databases">
        <title>Nocardia macrotermitis sp. nov. and Nocardia aurantia sp. nov., isolated from the gut of fungus growing-termite Macrotermes natalensis.</title>
        <authorList>
            <person name="Benndorf R."/>
            <person name="Schwitalla J."/>
            <person name="Martin K."/>
            <person name="De Beer W."/>
            <person name="Kaster A.-K."/>
            <person name="Vollmers J."/>
            <person name="Poulsen M."/>
            <person name="Beemelmanns C."/>
        </authorList>
    </citation>
    <scope>NUCLEOTIDE SEQUENCE [LARGE SCALE GENOMIC DNA]</scope>
    <source>
        <strain evidence="2 3">RB56</strain>
    </source>
</reference>
<evidence type="ECO:0000313" key="2">
    <source>
        <dbReference type="EMBL" id="MQY29862.1"/>
    </source>
</evidence>
<organism evidence="2 3">
    <name type="scientific">Nocardia aurantia</name>
    <dbReference type="NCBI Taxonomy" id="2585199"/>
    <lineage>
        <taxon>Bacteria</taxon>
        <taxon>Bacillati</taxon>
        <taxon>Actinomycetota</taxon>
        <taxon>Actinomycetes</taxon>
        <taxon>Mycobacteriales</taxon>
        <taxon>Nocardiaceae</taxon>
        <taxon>Nocardia</taxon>
    </lineage>
</organism>
<protein>
    <submittedName>
        <fullName evidence="2">Uncharacterized protein</fullName>
    </submittedName>
</protein>
<feature type="region of interest" description="Disordered" evidence="1">
    <location>
        <begin position="47"/>
        <end position="98"/>
    </location>
</feature>
<evidence type="ECO:0000313" key="3">
    <source>
        <dbReference type="Proteomes" id="UP000431401"/>
    </source>
</evidence>
<comment type="caution">
    <text evidence="2">The sequence shown here is derived from an EMBL/GenBank/DDBJ whole genome shotgun (WGS) entry which is preliminary data.</text>
</comment>
<feature type="compositionally biased region" description="Basic and acidic residues" evidence="1">
    <location>
        <begin position="47"/>
        <end position="56"/>
    </location>
</feature>
<name>A0A7K0DX21_9NOCA</name>
<proteinExistence type="predicted"/>